<proteinExistence type="predicted"/>
<comment type="caution">
    <text evidence="2">The sequence shown here is derived from an EMBL/GenBank/DDBJ whole genome shotgun (WGS) entry which is preliminary data.</text>
</comment>
<feature type="region of interest" description="Disordered" evidence="1">
    <location>
        <begin position="295"/>
        <end position="323"/>
    </location>
</feature>
<accession>K2RYW2</accession>
<dbReference type="HOGENOM" id="CLU_500603_0_0_1"/>
<gene>
    <name evidence="2" type="ORF">MPH_04861</name>
</gene>
<protein>
    <recommendedName>
        <fullName evidence="4">Steroid 5-alpha reductase C-terminal domain-containing protein</fullName>
    </recommendedName>
</protein>
<feature type="compositionally biased region" description="Polar residues" evidence="1">
    <location>
        <begin position="295"/>
        <end position="304"/>
    </location>
</feature>
<dbReference type="Proteomes" id="UP000007129">
    <property type="component" value="Unassembled WGS sequence"/>
</dbReference>
<dbReference type="EMBL" id="AHHD01000221">
    <property type="protein sequence ID" value="EKG17912.1"/>
    <property type="molecule type" value="Genomic_DNA"/>
</dbReference>
<dbReference type="Pfam" id="PF06966">
    <property type="entry name" value="DUF1295"/>
    <property type="match status" value="1"/>
</dbReference>
<dbReference type="PANTHER" id="PTHR32251">
    <property type="entry name" value="3-OXO-5-ALPHA-STEROID 4-DEHYDROGENASE"/>
    <property type="match status" value="1"/>
</dbReference>
<evidence type="ECO:0000313" key="2">
    <source>
        <dbReference type="EMBL" id="EKG17912.1"/>
    </source>
</evidence>
<dbReference type="InParanoid" id="K2RYW2"/>
<dbReference type="VEuPathDB" id="FungiDB:MPH_04861"/>
<dbReference type="PANTHER" id="PTHR32251:SF15">
    <property type="entry name" value="3-OXO-5-ALPHA-STEROID 4-DEHYDROGENASE (DUF1295)"/>
    <property type="match status" value="1"/>
</dbReference>
<reference evidence="2 3" key="1">
    <citation type="journal article" date="2012" name="BMC Genomics">
        <title>Tools to kill: Genome of one of the most destructive plant pathogenic fungi Macrophomina phaseolina.</title>
        <authorList>
            <person name="Islam M.S."/>
            <person name="Haque M.S."/>
            <person name="Islam M.M."/>
            <person name="Emdad E.M."/>
            <person name="Halim A."/>
            <person name="Hossen Q.M.M."/>
            <person name="Hossain M.Z."/>
            <person name="Ahmed B."/>
            <person name="Rahim S."/>
            <person name="Rahman M.S."/>
            <person name="Alam M.M."/>
            <person name="Hou S."/>
            <person name="Wan X."/>
            <person name="Saito J.A."/>
            <person name="Alam M."/>
        </authorList>
    </citation>
    <scope>NUCLEOTIDE SEQUENCE [LARGE SCALE GENOMIC DNA]</scope>
    <source>
        <strain evidence="2 3">MS6</strain>
    </source>
</reference>
<dbReference type="eggNOG" id="ENOG502RWJV">
    <property type="taxonomic scope" value="Eukaryota"/>
</dbReference>
<dbReference type="OrthoDB" id="67965at2759"/>
<dbReference type="Gene3D" id="1.20.120.1630">
    <property type="match status" value="1"/>
</dbReference>
<organism evidence="2 3">
    <name type="scientific">Macrophomina phaseolina (strain MS6)</name>
    <name type="common">Charcoal rot fungus</name>
    <dbReference type="NCBI Taxonomy" id="1126212"/>
    <lineage>
        <taxon>Eukaryota</taxon>
        <taxon>Fungi</taxon>
        <taxon>Dikarya</taxon>
        <taxon>Ascomycota</taxon>
        <taxon>Pezizomycotina</taxon>
        <taxon>Dothideomycetes</taxon>
        <taxon>Dothideomycetes incertae sedis</taxon>
        <taxon>Botryosphaeriales</taxon>
        <taxon>Botryosphaeriaceae</taxon>
        <taxon>Macrophomina</taxon>
    </lineage>
</organism>
<feature type="region of interest" description="Disordered" evidence="1">
    <location>
        <begin position="1"/>
        <end position="274"/>
    </location>
</feature>
<dbReference type="InterPro" id="IPR010721">
    <property type="entry name" value="UstE-like"/>
</dbReference>
<dbReference type="AlphaFoldDB" id="K2RYW2"/>
<sequence>MAEQDRYGSHWGANPTNPVNDSPSVNLNNLPKGSGAEQDRYGGWFGGKAPSADQIRDRVQDNLPQGSGAEQDRFGGWFGGKAPSADQLKGRVQENLPQGSGAEQDRFGGWFGGKAPSADQIKDRAQEHLPQGSGAEQDRFGGWFGRKAPSVDELKEKAQDALPRASGAEQDRYGGWFGGKGPSADHASKNFPQGSGAEQDRYGGWFGGKAPSADEISDKFPQGPGAEQDRYGSWFGGKGPSASDVSDKLPRASGAEQDRYGNWFGGKGPSAGELSERIPSDRIGSAAEQDRYASHFSTRPNNPVQAEPLSPSWPTTRNVGSGAEQDRFGSHFSKRPINPINTTAVGLLQSTILPSFGFHAGLSAVAYGVSRYTNRAEGKDWLWPSGLVANAWWSAVGTRVVYDGLSLSEAWSTATYPEKVLLTQVSAWGLRLFYRIASRSVKRGSDDPRYHAVKKEPGFWNKAIFGMFLPEALVQTLISLPFTLPFRAGFSSARASPLPENASLFHSLAVFLFTTGYALEVLADSQLESHKQNSNDLNREGVWSIVRHPNYLGDALCHFSFPVLLYSAGILHPLAILGPVANYVFLRFIGGDKENEASQEERYSKENPLKYQQLQEWKREKNSFWPSLSEFQNKWTWVVFAVGAGGVVLERGVRAFL</sequence>
<feature type="compositionally biased region" description="Basic and acidic residues" evidence="1">
    <location>
        <begin position="149"/>
        <end position="159"/>
    </location>
</feature>
<dbReference type="GO" id="GO:0016020">
    <property type="term" value="C:membrane"/>
    <property type="evidence" value="ECO:0007669"/>
    <property type="project" value="TreeGrafter"/>
</dbReference>
<evidence type="ECO:0000313" key="3">
    <source>
        <dbReference type="Proteomes" id="UP000007129"/>
    </source>
</evidence>
<evidence type="ECO:0000256" key="1">
    <source>
        <dbReference type="SAM" id="MobiDB-lite"/>
    </source>
</evidence>
<feature type="compositionally biased region" description="Polar residues" evidence="1">
    <location>
        <begin position="14"/>
        <end position="31"/>
    </location>
</feature>
<name>K2RYW2_MACPH</name>
<evidence type="ECO:0008006" key="4">
    <source>
        <dbReference type="Google" id="ProtNLM"/>
    </source>
</evidence>